<dbReference type="NCBIfam" id="NF033171">
    <property type="entry name" value="lipo_LIC11139"/>
    <property type="match status" value="1"/>
</dbReference>
<evidence type="ECO:0000256" key="1">
    <source>
        <dbReference type="SAM" id="MobiDB-lite"/>
    </source>
</evidence>
<gene>
    <name evidence="3" type="ORF">MIN45_P2085</name>
</gene>
<evidence type="ECO:0000256" key="2">
    <source>
        <dbReference type="SAM" id="SignalP"/>
    </source>
</evidence>
<dbReference type="RefSeq" id="WP_286292174.1">
    <property type="nucleotide sequence ID" value="NZ_AP024718.1"/>
</dbReference>
<name>A0AAU9C7S8_9GAMM</name>
<dbReference type="PROSITE" id="PS51257">
    <property type="entry name" value="PROKAR_LIPOPROTEIN"/>
    <property type="match status" value="1"/>
</dbReference>
<evidence type="ECO:0008006" key="5">
    <source>
        <dbReference type="Google" id="ProtNLM"/>
    </source>
</evidence>
<protein>
    <recommendedName>
        <fullName evidence="5">Lipoprotein</fullName>
    </recommendedName>
</protein>
<dbReference type="Proteomes" id="UP001321450">
    <property type="component" value="Chromosome"/>
</dbReference>
<feature type="signal peptide" evidence="2">
    <location>
        <begin position="1"/>
        <end position="22"/>
    </location>
</feature>
<keyword evidence="4" id="KW-1185">Reference proteome</keyword>
<dbReference type="AlphaFoldDB" id="A0AAU9C7S8"/>
<keyword evidence="2" id="KW-0732">Signal</keyword>
<feature type="chain" id="PRO_5043325300" description="Lipoprotein" evidence="2">
    <location>
        <begin position="23"/>
        <end position="149"/>
    </location>
</feature>
<accession>A0AAU9C7S8</accession>
<dbReference type="EMBL" id="AP024718">
    <property type="protein sequence ID" value="BCX89712.1"/>
    <property type="molecule type" value="Genomic_DNA"/>
</dbReference>
<organism evidence="3 4">
    <name type="scientific">Methylomarinovum tepidoasis</name>
    <dbReference type="NCBI Taxonomy" id="2840183"/>
    <lineage>
        <taxon>Bacteria</taxon>
        <taxon>Pseudomonadati</taxon>
        <taxon>Pseudomonadota</taxon>
        <taxon>Gammaproteobacteria</taxon>
        <taxon>Methylococcales</taxon>
        <taxon>Methylothermaceae</taxon>
        <taxon>Methylomarinovum</taxon>
    </lineage>
</organism>
<evidence type="ECO:0000313" key="4">
    <source>
        <dbReference type="Proteomes" id="UP001321450"/>
    </source>
</evidence>
<feature type="compositionally biased region" description="Low complexity" evidence="1">
    <location>
        <begin position="33"/>
        <end position="47"/>
    </location>
</feature>
<reference evidence="4" key="1">
    <citation type="journal article" date="2024" name="Int. J. Syst. Evol. Microbiol.">
        <title>Methylomarinovum tepidoasis sp. nov., a moderately thermophilic methanotroph of the family Methylothermaceae isolated from a deep-sea hydrothermal field.</title>
        <authorList>
            <person name="Hirayama H."/>
            <person name="Takaki Y."/>
            <person name="Abe M."/>
            <person name="Miyazaki M."/>
            <person name="Uematsu K."/>
            <person name="Matsui Y."/>
            <person name="Takai K."/>
        </authorList>
    </citation>
    <scope>NUCLEOTIDE SEQUENCE [LARGE SCALE GENOMIC DNA]</scope>
    <source>
        <strain evidence="4">IN45</strain>
    </source>
</reference>
<dbReference type="KEGG" id="meiy:MIN45_P2085"/>
<proteinExistence type="predicted"/>
<sequence>MPVVTRAWVPLAVLLLLLTACSFSESSKVFSKSVSSPFSWSSDSSSPAKEKKYQEEVADYTSAYVRSTAKETDIERFRKGLAEIAARIGIPDWENHPATFYGIGQGLRKAGLEGIEYETFKKNLAGDDYAKIQDIDKGYQGKVYVREGD</sequence>
<feature type="region of interest" description="Disordered" evidence="1">
    <location>
        <begin position="33"/>
        <end position="52"/>
    </location>
</feature>
<evidence type="ECO:0000313" key="3">
    <source>
        <dbReference type="EMBL" id="BCX89712.1"/>
    </source>
</evidence>